<dbReference type="AlphaFoldDB" id="A0AAD9UQF3"/>
<evidence type="ECO:0000256" key="4">
    <source>
        <dbReference type="PROSITE-ProRule" id="PRU00176"/>
    </source>
</evidence>
<evidence type="ECO:0000256" key="1">
    <source>
        <dbReference type="ARBA" id="ARBA00004604"/>
    </source>
</evidence>
<dbReference type="InterPro" id="IPR012677">
    <property type="entry name" value="Nucleotide-bd_a/b_plait_sf"/>
</dbReference>
<dbReference type="SMART" id="SM00360">
    <property type="entry name" value="RRM"/>
    <property type="match status" value="1"/>
</dbReference>
<dbReference type="Proteomes" id="UP001214638">
    <property type="component" value="Unassembled WGS sequence"/>
</dbReference>
<dbReference type="GeneID" id="94335401"/>
<feature type="domain" description="RRM" evidence="5">
    <location>
        <begin position="4"/>
        <end position="82"/>
    </location>
</feature>
<dbReference type="InterPro" id="IPR035979">
    <property type="entry name" value="RBD_domain_sf"/>
</dbReference>
<evidence type="ECO:0000256" key="2">
    <source>
        <dbReference type="ARBA" id="ARBA00022884"/>
    </source>
</evidence>
<keyword evidence="2 4" id="KW-0694">RNA-binding</keyword>
<dbReference type="PANTHER" id="PTHR46754">
    <property type="entry name" value="MKI67 FHA DOMAIN-INTERACTING NUCLEOLAR PHOSPHOPROTEIN"/>
    <property type="match status" value="1"/>
</dbReference>
<comment type="subcellular location">
    <subcellularLocation>
        <location evidence="1">Nucleus</location>
        <location evidence="1">Nucleolus</location>
    </subcellularLocation>
</comment>
<dbReference type="GO" id="GO:0003723">
    <property type="term" value="F:RNA binding"/>
    <property type="evidence" value="ECO:0007669"/>
    <property type="project" value="UniProtKB-UniRule"/>
</dbReference>
<evidence type="ECO:0000313" key="7">
    <source>
        <dbReference type="Proteomes" id="UP001214638"/>
    </source>
</evidence>
<keyword evidence="7" id="KW-1185">Reference proteome</keyword>
<keyword evidence="3" id="KW-0539">Nucleus</keyword>
<proteinExistence type="predicted"/>
<dbReference type="KEGG" id="bdw:94335401"/>
<dbReference type="PROSITE" id="PS50102">
    <property type="entry name" value="RRM"/>
    <property type="match status" value="1"/>
</dbReference>
<dbReference type="Gene3D" id="3.30.70.330">
    <property type="match status" value="1"/>
</dbReference>
<accession>A0AAD9UQF3</accession>
<dbReference type="GO" id="GO:0005730">
    <property type="term" value="C:nucleolus"/>
    <property type="evidence" value="ECO:0007669"/>
    <property type="project" value="UniProtKB-SubCell"/>
</dbReference>
<comment type="caution">
    <text evidence="6">The sequence shown here is derived from an EMBL/GenBank/DDBJ whole genome shotgun (WGS) entry which is preliminary data.</text>
</comment>
<organism evidence="6 7">
    <name type="scientific">Babesia duncani</name>
    <dbReference type="NCBI Taxonomy" id="323732"/>
    <lineage>
        <taxon>Eukaryota</taxon>
        <taxon>Sar</taxon>
        <taxon>Alveolata</taxon>
        <taxon>Apicomplexa</taxon>
        <taxon>Aconoidasida</taxon>
        <taxon>Piroplasmida</taxon>
        <taxon>Babesiidae</taxon>
        <taxon>Babesia</taxon>
    </lineage>
</organism>
<protein>
    <submittedName>
        <fullName evidence="6">Bifunctional RNA recognition motif domain/Nucleotide-binding alpha-beta plait domain superfamily/RNA-binding domain superfamily</fullName>
    </submittedName>
</protein>
<reference evidence="6" key="1">
    <citation type="journal article" date="2023" name="Nat. Microbiol.">
        <title>Babesia duncani multi-omics identifies virulence factors and drug targets.</title>
        <authorList>
            <person name="Singh P."/>
            <person name="Lonardi S."/>
            <person name="Liang Q."/>
            <person name="Vydyam P."/>
            <person name="Khabirova E."/>
            <person name="Fang T."/>
            <person name="Gihaz S."/>
            <person name="Thekkiniath J."/>
            <person name="Munshi M."/>
            <person name="Abel S."/>
            <person name="Ciampossin L."/>
            <person name="Batugedara G."/>
            <person name="Gupta M."/>
            <person name="Lu X.M."/>
            <person name="Lenz T."/>
            <person name="Chakravarty S."/>
            <person name="Cornillot E."/>
            <person name="Hu Y."/>
            <person name="Ma W."/>
            <person name="Gonzalez L.M."/>
            <person name="Sanchez S."/>
            <person name="Estrada K."/>
            <person name="Sanchez-Flores A."/>
            <person name="Montero E."/>
            <person name="Harb O.S."/>
            <person name="Le Roch K.G."/>
            <person name="Mamoun C.B."/>
        </authorList>
    </citation>
    <scope>NUCLEOTIDE SEQUENCE</scope>
    <source>
        <strain evidence="6">WA1</strain>
    </source>
</reference>
<evidence type="ECO:0000256" key="3">
    <source>
        <dbReference type="ARBA" id="ARBA00023242"/>
    </source>
</evidence>
<evidence type="ECO:0000313" key="6">
    <source>
        <dbReference type="EMBL" id="KAK2198098.1"/>
    </source>
</evidence>
<sequence>MGSRVIYVGNLPTQLTEEQIRQYFAQFGKIQATRLMRSKKTNNSRGFAFVKFESAEIAKIAAEAMDRYIINGRTLRCNLKDVVVKNLFRKPRASASKRTRLLAMAARDQDLYKRCQALEQDSGSDPVQMRKILERLERRLSKLQSDEHLATLYIKQRQKLLMYIDAIKAKIRKIV</sequence>
<dbReference type="SUPFAM" id="SSF54928">
    <property type="entry name" value="RNA-binding domain, RBD"/>
    <property type="match status" value="1"/>
</dbReference>
<dbReference type="InterPro" id="IPR000504">
    <property type="entry name" value="RRM_dom"/>
</dbReference>
<evidence type="ECO:0000259" key="5">
    <source>
        <dbReference type="PROSITE" id="PS50102"/>
    </source>
</evidence>
<dbReference type="RefSeq" id="XP_067804940.1">
    <property type="nucleotide sequence ID" value="XM_067946149.1"/>
</dbReference>
<name>A0AAD9UQF3_9APIC</name>
<gene>
    <name evidence="6" type="ORF">BdWA1_001103</name>
</gene>
<dbReference type="Pfam" id="PF00076">
    <property type="entry name" value="RRM_1"/>
    <property type="match status" value="1"/>
</dbReference>
<dbReference type="EMBL" id="JALLKP010000001">
    <property type="protein sequence ID" value="KAK2198098.1"/>
    <property type="molecule type" value="Genomic_DNA"/>
</dbReference>